<dbReference type="InterPro" id="IPR027980">
    <property type="entry name" value="RACo_C"/>
</dbReference>
<name>X1SW26_9ZZZZ</name>
<dbReference type="EMBL" id="BARW01019608">
    <property type="protein sequence ID" value="GAI97287.1"/>
    <property type="molecule type" value="Genomic_DNA"/>
</dbReference>
<gene>
    <name evidence="2" type="ORF">S12H4_33290</name>
</gene>
<organism evidence="2">
    <name type="scientific">marine sediment metagenome</name>
    <dbReference type="NCBI Taxonomy" id="412755"/>
    <lineage>
        <taxon>unclassified sequences</taxon>
        <taxon>metagenomes</taxon>
        <taxon>ecological metagenomes</taxon>
    </lineage>
</organism>
<evidence type="ECO:0000313" key="2">
    <source>
        <dbReference type="EMBL" id="GAI97287.1"/>
    </source>
</evidence>
<protein>
    <recommendedName>
        <fullName evidence="1">RACo C-terminal domain-containing protein</fullName>
    </recommendedName>
</protein>
<proteinExistence type="predicted"/>
<accession>X1SW26</accession>
<feature type="domain" description="RACo C-terminal" evidence="1">
    <location>
        <begin position="1"/>
        <end position="57"/>
    </location>
</feature>
<sequence length="75" mass="8446">AGTGARMCLVSEEAKRIVKEISKNIGYLELGIDPDFQKTFLNSHIIPYADLDEFPKTSKILKQYGNYPTTPPPKF</sequence>
<feature type="non-terminal residue" evidence="2">
    <location>
        <position position="1"/>
    </location>
</feature>
<dbReference type="AlphaFoldDB" id="X1SW26"/>
<comment type="caution">
    <text evidence="2">The sequence shown here is derived from an EMBL/GenBank/DDBJ whole genome shotgun (WGS) entry which is preliminary data.</text>
</comment>
<reference evidence="2" key="1">
    <citation type="journal article" date="2014" name="Front. Microbiol.">
        <title>High frequency of phylogenetically diverse reductive dehalogenase-homologous genes in deep subseafloor sedimentary metagenomes.</title>
        <authorList>
            <person name="Kawai M."/>
            <person name="Futagami T."/>
            <person name="Toyoda A."/>
            <person name="Takaki Y."/>
            <person name="Nishi S."/>
            <person name="Hori S."/>
            <person name="Arai W."/>
            <person name="Tsubouchi T."/>
            <person name="Morono Y."/>
            <person name="Uchiyama I."/>
            <person name="Ito T."/>
            <person name="Fujiyama A."/>
            <person name="Inagaki F."/>
            <person name="Takami H."/>
        </authorList>
    </citation>
    <scope>NUCLEOTIDE SEQUENCE</scope>
    <source>
        <strain evidence="2">Expedition CK06-06</strain>
    </source>
</reference>
<dbReference type="Pfam" id="PF14574">
    <property type="entry name" value="RACo_C_ter"/>
    <property type="match status" value="1"/>
</dbReference>
<evidence type="ECO:0000259" key="1">
    <source>
        <dbReference type="Pfam" id="PF14574"/>
    </source>
</evidence>